<dbReference type="PANTHER" id="PTHR45752">
    <property type="entry name" value="LEUCINE-RICH REPEAT-CONTAINING"/>
    <property type="match status" value="1"/>
</dbReference>
<gene>
    <name evidence="3" type="ORF">LWI29_015772</name>
</gene>
<dbReference type="InterPro" id="IPR003591">
    <property type="entry name" value="Leu-rich_rpt_typical-subtyp"/>
</dbReference>
<keyword evidence="1" id="KW-0433">Leucine-rich repeat</keyword>
<dbReference type="EMBL" id="JAUESC010000004">
    <property type="protein sequence ID" value="KAK0596449.1"/>
    <property type="molecule type" value="Genomic_DNA"/>
</dbReference>
<dbReference type="Gene3D" id="3.80.10.10">
    <property type="entry name" value="Ribonuclease Inhibitor"/>
    <property type="match status" value="2"/>
</dbReference>
<name>A0AA39SQR1_ACESA</name>
<evidence type="ECO:0000313" key="4">
    <source>
        <dbReference type="Proteomes" id="UP001168877"/>
    </source>
</evidence>
<evidence type="ECO:0000256" key="1">
    <source>
        <dbReference type="ARBA" id="ARBA00022614"/>
    </source>
</evidence>
<organism evidence="3 4">
    <name type="scientific">Acer saccharum</name>
    <name type="common">Sugar maple</name>
    <dbReference type="NCBI Taxonomy" id="4024"/>
    <lineage>
        <taxon>Eukaryota</taxon>
        <taxon>Viridiplantae</taxon>
        <taxon>Streptophyta</taxon>
        <taxon>Embryophyta</taxon>
        <taxon>Tracheophyta</taxon>
        <taxon>Spermatophyta</taxon>
        <taxon>Magnoliopsida</taxon>
        <taxon>eudicotyledons</taxon>
        <taxon>Gunneridae</taxon>
        <taxon>Pentapetalae</taxon>
        <taxon>rosids</taxon>
        <taxon>malvids</taxon>
        <taxon>Sapindales</taxon>
        <taxon>Sapindaceae</taxon>
        <taxon>Hippocastanoideae</taxon>
        <taxon>Acereae</taxon>
        <taxon>Acer</taxon>
    </lineage>
</organism>
<reference evidence="3" key="2">
    <citation type="submission" date="2023-06" db="EMBL/GenBank/DDBJ databases">
        <authorList>
            <person name="Swenson N.G."/>
            <person name="Wegrzyn J.L."/>
            <person name="Mcevoy S.L."/>
        </authorList>
    </citation>
    <scope>NUCLEOTIDE SEQUENCE</scope>
    <source>
        <strain evidence="3">NS2018</strain>
        <tissue evidence="3">Leaf</tissue>
    </source>
</reference>
<dbReference type="Proteomes" id="UP001168877">
    <property type="component" value="Unassembled WGS sequence"/>
</dbReference>
<dbReference type="Pfam" id="PF13855">
    <property type="entry name" value="LRR_8"/>
    <property type="match status" value="1"/>
</dbReference>
<proteinExistence type="predicted"/>
<dbReference type="SMART" id="SM00369">
    <property type="entry name" value="LRR_TYP"/>
    <property type="match status" value="6"/>
</dbReference>
<dbReference type="InterPro" id="IPR050715">
    <property type="entry name" value="LRR-SigEffector_domain"/>
</dbReference>
<evidence type="ECO:0000256" key="2">
    <source>
        <dbReference type="ARBA" id="ARBA00022737"/>
    </source>
</evidence>
<dbReference type="InterPro" id="IPR001611">
    <property type="entry name" value="Leu-rich_rpt"/>
</dbReference>
<dbReference type="SUPFAM" id="SSF52058">
    <property type="entry name" value="L domain-like"/>
    <property type="match status" value="1"/>
</dbReference>
<keyword evidence="4" id="KW-1185">Reference proteome</keyword>
<accession>A0AA39SQR1</accession>
<dbReference type="PANTHER" id="PTHR45752:SF187">
    <property type="entry name" value="LEUCINE-RICH REPEAT AND IQ DOMAIN-CONTAINING PROTEIN 4"/>
    <property type="match status" value="1"/>
</dbReference>
<protein>
    <submittedName>
        <fullName evidence="3">Uncharacterized protein</fullName>
    </submittedName>
</protein>
<evidence type="ECO:0000313" key="3">
    <source>
        <dbReference type="EMBL" id="KAK0596449.1"/>
    </source>
</evidence>
<dbReference type="PROSITE" id="PS51450">
    <property type="entry name" value="LRR"/>
    <property type="match status" value="2"/>
</dbReference>
<comment type="caution">
    <text evidence="3">The sequence shown here is derived from an EMBL/GenBank/DDBJ whole genome shotgun (WGS) entry which is preliminary data.</text>
</comment>
<reference evidence="3" key="1">
    <citation type="journal article" date="2022" name="Plant J.">
        <title>Strategies of tolerance reflected in two North American maple genomes.</title>
        <authorList>
            <person name="McEvoy S.L."/>
            <person name="Sezen U.U."/>
            <person name="Trouern-Trend A."/>
            <person name="McMahon S.M."/>
            <person name="Schaberg P.G."/>
            <person name="Yang J."/>
            <person name="Wegrzyn J.L."/>
            <person name="Swenson N.G."/>
        </authorList>
    </citation>
    <scope>NUCLEOTIDE SEQUENCE</scope>
    <source>
        <strain evidence="3">NS2018</strain>
    </source>
</reference>
<dbReference type="AlphaFoldDB" id="A0AA39SQR1"/>
<dbReference type="InterPro" id="IPR032675">
    <property type="entry name" value="LRR_dom_sf"/>
</dbReference>
<keyword evidence="2" id="KW-0677">Repeat</keyword>
<sequence length="713" mass="79042">MHLLFRSNGGVHFNVLITHWIMEGYFDPFDRVEEAYQEAHNVLMELIDRALLKIQENNVVAVEGDVLNMIDSCLLGFNHTAALRLFSVFKGNESLGRVTRMDGMIKTLCNPKCWGENYTLLIDDTHLCQGDNQTSMINSMKELKVLAVFKANCESPFTLSLSKMEKLLVLVLRSCDLRDNDITHINKLKELKVLDISSGDSHLMSLPDKLFSEMTNLQSLNLSGLQIESLSSLSNLHELRSLILRQSSQLREVESLKELVKLEILDLSDASSLESMPSNLFDEITNLQSLNLSGLKLIESFPSFYKLSKLRVLMLKTCSRLQKLQSLQGLGELQILDISDSTSFESFEDKTLSVLPKIQMINLSRTKIQSLPEFSELPYLTQIFLSRCRNLHNLPTLQYLSSLQILDLSGANMLKTFTDQSIQDLDQLRVIDVSNTSISKLPSIPSNLFELNLRGCSELKELPSTQLEGQQAGVIVRPKGSPNCSKHVVVGLEGSGVDKLEGLLRGSEVGLAVSTSENKRASDQVPHVVPNSGAVGDDLVKFGNGVPAAVKASHGASNSGVFQASLFVSKSEAEDDGLVKCGEGFCPVLRGPEVGFSDSTSEIKKASVQLSHDVTKPLQTGSIFSCCSTLEVGIEDHGLFKKGLSRHCEKRKKMKTRKSKFKCSRILEEKINEIIVMGTALGFDFKNKVRMVDVIAKAFMKLKGIRHKLATKQ</sequence>